<evidence type="ECO:0000256" key="1">
    <source>
        <dbReference type="ARBA" id="ARBA00004604"/>
    </source>
</evidence>
<gene>
    <name evidence="6" type="ORF">PCOR1329_LOCUS27246</name>
</gene>
<evidence type="ECO:0000256" key="3">
    <source>
        <dbReference type="ARBA" id="ARBA00023242"/>
    </source>
</evidence>
<evidence type="ECO:0000256" key="5">
    <source>
        <dbReference type="SAM" id="Phobius"/>
    </source>
</evidence>
<name>A0ABN9S9L0_9DINO</name>
<protein>
    <submittedName>
        <fullName evidence="6">Uncharacterized protein</fullName>
    </submittedName>
</protein>
<dbReference type="PANTHER" id="PTHR12928">
    <property type="entry name" value="FRG1 PROTEIN"/>
    <property type="match status" value="1"/>
</dbReference>
<reference evidence="6" key="1">
    <citation type="submission" date="2023-10" db="EMBL/GenBank/DDBJ databases">
        <authorList>
            <person name="Chen Y."/>
            <person name="Shah S."/>
            <person name="Dougan E. K."/>
            <person name="Thang M."/>
            <person name="Chan C."/>
        </authorList>
    </citation>
    <scope>NUCLEOTIDE SEQUENCE [LARGE SCALE GENOMIC DNA]</scope>
</reference>
<proteinExistence type="inferred from homology"/>
<dbReference type="InterPro" id="IPR010414">
    <property type="entry name" value="FRG1"/>
</dbReference>
<dbReference type="PANTHER" id="PTHR12928:SF0">
    <property type="entry name" value="FSHD REGION GENE 1"/>
    <property type="match status" value="1"/>
</dbReference>
<feature type="transmembrane region" description="Helical" evidence="5">
    <location>
        <begin position="70"/>
        <end position="92"/>
    </location>
</feature>
<feature type="region of interest" description="Disordered" evidence="4">
    <location>
        <begin position="98"/>
        <end position="120"/>
    </location>
</feature>
<evidence type="ECO:0000313" key="6">
    <source>
        <dbReference type="EMBL" id="CAK0827806.1"/>
    </source>
</evidence>
<organism evidence="6 7">
    <name type="scientific">Prorocentrum cordatum</name>
    <dbReference type="NCBI Taxonomy" id="2364126"/>
    <lineage>
        <taxon>Eukaryota</taxon>
        <taxon>Sar</taxon>
        <taxon>Alveolata</taxon>
        <taxon>Dinophyceae</taxon>
        <taxon>Prorocentrales</taxon>
        <taxon>Prorocentraceae</taxon>
        <taxon>Prorocentrum</taxon>
    </lineage>
</organism>
<dbReference type="SUPFAM" id="SSF50405">
    <property type="entry name" value="Actin-crosslinking proteins"/>
    <property type="match status" value="2"/>
</dbReference>
<dbReference type="Gene3D" id="2.80.10.50">
    <property type="match status" value="2"/>
</dbReference>
<feature type="compositionally biased region" description="Low complexity" evidence="4">
    <location>
        <begin position="631"/>
        <end position="652"/>
    </location>
</feature>
<accession>A0ABN9S9L0</accession>
<dbReference type="CDD" id="cd00257">
    <property type="entry name" value="beta-trefoil_FSCN-like"/>
    <property type="match status" value="2"/>
</dbReference>
<evidence type="ECO:0000313" key="7">
    <source>
        <dbReference type="Proteomes" id="UP001189429"/>
    </source>
</evidence>
<sequence length="684" mass="75465">LAGSRHGILSIPVMPDDWTPVSDDPDDRAVPLNDVGKARHVKDEGFTRLHETVKKTSARLHEIVKKNKSAVALIGALLIVLVVMWWLLYYLAQQHSDSVSSSRGPHGHPPNRMTPGVDGSAWAKFPSGLPAHCQLQHLDEPRLLHMASTPGQSSKALSGTGRGSVSLKTSRGLYLVADRQTRNIFVQKSMMNKTSSSKNVGLEGHFTAVHQGGCQVSLRTSSGDFWSALGDGMLDASFTEVGAREIFDVCLNSDGTVALRMWDGSYVDAEQLVNRDHRFAVSSSELSSSKTLFRTLERGDDKVALASWYGTYLSVDSNGIITANSTNVDKSELFTIEHVSKDTFLIALKTSSGKYVQIENGSVVATSGKVSTCAKFNVSEKSGEFMNLKGCHRHISVERVPIYTFFGYRAVSSDDKFKFENVNIGNLAGVMWYLHNEVVVETPNKFGISRIVRARFRVTAPIELVSVGMHFGVRFAYDAGMCNGAGQEEWQGNGSCDPFYKKYGYFVGCNNLNSYPFPMPSQGYPNHYPGARWYSLPGESFCGEGDIVPTGEPDCIYSYELAGEIDVAELAGIEDYDAFVRQGGREYERASDVGKSCGFWDKKFDTDACNERLKAAEHMFAEKHPSMPQETSSTARSHRATSTATDSTTATRTTRRTSATRRWRPRSRHRRTRCRPPLGRGITA</sequence>
<keyword evidence="5" id="KW-0812">Transmembrane</keyword>
<comment type="caution">
    <text evidence="6">The sequence shown here is derived from an EMBL/GenBank/DDBJ whole genome shotgun (WGS) entry which is preliminary data.</text>
</comment>
<keyword evidence="7" id="KW-1185">Reference proteome</keyword>
<feature type="compositionally biased region" description="Basic residues" evidence="4">
    <location>
        <begin position="653"/>
        <end position="674"/>
    </location>
</feature>
<feature type="non-terminal residue" evidence="6">
    <location>
        <position position="1"/>
    </location>
</feature>
<dbReference type="EMBL" id="CAUYUJ010009835">
    <property type="protein sequence ID" value="CAK0827806.1"/>
    <property type="molecule type" value="Genomic_DNA"/>
</dbReference>
<keyword evidence="5" id="KW-0472">Membrane</keyword>
<comment type="subcellular location">
    <subcellularLocation>
        <location evidence="1">Nucleus</location>
        <location evidence="1">Nucleolus</location>
    </subcellularLocation>
</comment>
<dbReference type="InterPro" id="IPR008999">
    <property type="entry name" value="Actin-crosslinking"/>
</dbReference>
<dbReference type="Proteomes" id="UP001189429">
    <property type="component" value="Unassembled WGS sequence"/>
</dbReference>
<keyword evidence="5" id="KW-1133">Transmembrane helix</keyword>
<keyword evidence="3" id="KW-0539">Nucleus</keyword>
<evidence type="ECO:0000256" key="2">
    <source>
        <dbReference type="ARBA" id="ARBA00010878"/>
    </source>
</evidence>
<evidence type="ECO:0000256" key="4">
    <source>
        <dbReference type="SAM" id="MobiDB-lite"/>
    </source>
</evidence>
<feature type="region of interest" description="Disordered" evidence="4">
    <location>
        <begin position="620"/>
        <end position="684"/>
    </location>
</feature>
<comment type="similarity">
    <text evidence="2">Belongs to the FRG1 family.</text>
</comment>